<dbReference type="Proteomes" id="UP000299290">
    <property type="component" value="Unassembled WGS sequence"/>
</dbReference>
<protein>
    <submittedName>
        <fullName evidence="1">Uncharacterized protein</fullName>
    </submittedName>
</protein>
<comment type="caution">
    <text evidence="1">The sequence shown here is derived from an EMBL/GenBank/DDBJ whole genome shotgun (WGS) entry which is preliminary data.</text>
</comment>
<accession>A0A4D4KEB2</accession>
<proteinExistence type="predicted"/>
<dbReference type="EMBL" id="BJHV01000001">
    <property type="protein sequence ID" value="GDY46494.1"/>
    <property type="molecule type" value="Genomic_DNA"/>
</dbReference>
<organism evidence="1 2">
    <name type="scientific">Streptomyces antimycoticus</name>
    <dbReference type="NCBI Taxonomy" id="68175"/>
    <lineage>
        <taxon>Bacteria</taxon>
        <taxon>Bacillati</taxon>
        <taxon>Actinomycetota</taxon>
        <taxon>Actinomycetes</taxon>
        <taxon>Kitasatosporales</taxon>
        <taxon>Streptomycetaceae</taxon>
        <taxon>Streptomyces</taxon>
        <taxon>Streptomyces violaceusniger group</taxon>
    </lineage>
</organism>
<keyword evidence="2" id="KW-1185">Reference proteome</keyword>
<evidence type="ECO:0000313" key="2">
    <source>
        <dbReference type="Proteomes" id="UP000299290"/>
    </source>
</evidence>
<evidence type="ECO:0000313" key="1">
    <source>
        <dbReference type="EMBL" id="GDY46494.1"/>
    </source>
</evidence>
<sequence length="68" mass="6999">MEAVPFTWYLVLSGACARQHMGMVRGCELRIGTDGPGSRVWARVLGGLFVGRGGSGYSGALPEAASAG</sequence>
<name>A0A4D4KEB2_9ACTN</name>
<dbReference type="AlphaFoldDB" id="A0A4D4KEB2"/>
<gene>
    <name evidence="1" type="ORF">SANT12839_073760</name>
</gene>
<reference evidence="1 2" key="1">
    <citation type="journal article" date="2020" name="Int. J. Syst. Evol. Microbiol.">
        <title>Reclassification of Streptomyces castelarensis and Streptomyces sporoclivatus as later heterotypic synonyms of Streptomyces antimycoticus.</title>
        <authorList>
            <person name="Komaki H."/>
            <person name="Tamura T."/>
        </authorList>
    </citation>
    <scope>NUCLEOTIDE SEQUENCE [LARGE SCALE GENOMIC DNA]</scope>
    <source>
        <strain evidence="1 2">NBRC 12839</strain>
    </source>
</reference>